<proteinExistence type="predicted"/>
<reference evidence="1 2" key="1">
    <citation type="submission" date="2006-05" db="EMBL/GenBank/DDBJ databases">
        <authorList>
            <person name="King G."/>
            <person name="Ferriera S."/>
            <person name="Johnson J."/>
            <person name="Kravitz S."/>
            <person name="Beeson K."/>
            <person name="Sutton G."/>
            <person name="Rogers Y.-H."/>
            <person name="Friedman R."/>
            <person name="Frazier M."/>
            <person name="Venter J.C."/>
        </authorList>
    </citation>
    <scope>NUCLEOTIDE SEQUENCE [LARGE SCALE GENOMIC DNA]</scope>
    <source>
        <strain evidence="2">ATCC 25650 / DSM 13394 / JCM 20685 / NBRC 16684 / NCIMB 2208 / IAM 12614 / B1</strain>
    </source>
</reference>
<dbReference type="Proteomes" id="UP000004848">
    <property type="component" value="Unassembled WGS sequence"/>
</dbReference>
<comment type="caution">
    <text evidence="1">The sequence shown here is derived from an EMBL/GenBank/DDBJ whole genome shotgun (WGS) entry which is preliminary data.</text>
</comment>
<sequence>MIYTKHEVTVDEVHRWAVVHETCDPKNGDDPFLQHVAKAIRRIYGEEKFKELAAAVSTVPEPAEGVESNFQTERLMKMFRAGLPNPDKEGRKPEHLKNFRSETAEVIAREALSAVFGFATPPALHATKGNRNQPALGFDGWSLVANEQGEVSLVLIQVKGTDDERRPPGEASKLIKECAAAASDGEKLNDYLCACVIRCEATPIGQALMQMMLELESTERVERTIVSPVIIRGRTSADIEDLRSLREAGSDTYLHAKAFGMSLSIGTELTSFCRLAMMKARSDA</sequence>
<name>A0NTD7_ROSAI</name>
<protein>
    <recommendedName>
        <fullName evidence="3">Anti-bacteriophage protein A/HamA C-terminal domain-containing protein</fullName>
    </recommendedName>
</protein>
<evidence type="ECO:0000313" key="1">
    <source>
        <dbReference type="EMBL" id="EAV44219.1"/>
    </source>
</evidence>
<evidence type="ECO:0000313" key="2">
    <source>
        <dbReference type="Proteomes" id="UP000004848"/>
    </source>
</evidence>
<dbReference type="eggNOG" id="ENOG5033T30">
    <property type="taxonomic scope" value="Bacteria"/>
</dbReference>
<organism evidence="1 2">
    <name type="scientific">Roseibium aggregatum (strain ATCC 25650 / DSM 13394 / JCM 20685 / NBRC 16684 / NCIMB 2208 / IAM 12614 / B1)</name>
    <name type="common">Stappia aggregata</name>
    <dbReference type="NCBI Taxonomy" id="384765"/>
    <lineage>
        <taxon>Bacteria</taxon>
        <taxon>Pseudomonadati</taxon>
        <taxon>Pseudomonadota</taxon>
        <taxon>Alphaproteobacteria</taxon>
        <taxon>Hyphomicrobiales</taxon>
        <taxon>Stappiaceae</taxon>
        <taxon>Roseibium</taxon>
    </lineage>
</organism>
<dbReference type="RefSeq" id="WP_006934780.1">
    <property type="nucleotide sequence ID" value="NZ_AAUW01000007.1"/>
</dbReference>
<dbReference type="OrthoDB" id="8478739at2"/>
<evidence type="ECO:0008006" key="3">
    <source>
        <dbReference type="Google" id="ProtNLM"/>
    </source>
</evidence>
<accession>A0NTD7</accession>
<dbReference type="EMBL" id="AAUW01000007">
    <property type="protein sequence ID" value="EAV44219.1"/>
    <property type="molecule type" value="Genomic_DNA"/>
</dbReference>
<dbReference type="GeneID" id="68846742"/>
<dbReference type="AlphaFoldDB" id="A0NTD7"/>
<gene>
    <name evidence="1" type="ORF">SIAM614_15510</name>
</gene>